<sequence length="393" mass="44845">MHQGRLPPHYAGLLCTWLFALSAPVLAVQVGDHWDLGGAVRMRVDDDSQRHIHKIGMDTVMLGASYASDSWIGAARYRFYGAEYPYQYVPHFGDIRFMEYAWIGYRFDPRHQVELGLNQVPFGLQPLYSSTFWETLGNIVGMEDIDMLGGKYRWDTHEWNVQAGYYVRQAWPGHGTGRGSTYSVVVTPADPGVAGGTRNVERDLFVGRVARKARFGEWKGEVGFSLLTSSLYNDDTRRYGRRNAYAVHYSAQKNGWATKLQYARQQMAPRNPHGEQTITVGGYDGTFNLATRGNFYTGDLSYTFVDSYLVGWVKDLTFYSSYSLYEKSNPAFRNSQRFILGTSFSLKPFSIYLEWLNGRNDPYIGGNSYTQSLAAGSINRWRNQLYMNIGYYF</sequence>
<name>A0ABS2K9Y6_9GAMM</name>
<gene>
    <name evidence="2" type="ORF">ISP19_19585</name>
</gene>
<dbReference type="SUPFAM" id="SSF56935">
    <property type="entry name" value="Porins"/>
    <property type="match status" value="1"/>
</dbReference>
<feature type="chain" id="PRO_5045952561" evidence="1">
    <location>
        <begin position="28"/>
        <end position="393"/>
    </location>
</feature>
<dbReference type="Proteomes" id="UP001430149">
    <property type="component" value="Unassembled WGS sequence"/>
</dbReference>
<keyword evidence="1" id="KW-0732">Signal</keyword>
<feature type="signal peptide" evidence="1">
    <location>
        <begin position="1"/>
        <end position="27"/>
    </location>
</feature>
<proteinExistence type="predicted"/>
<comment type="caution">
    <text evidence="2">The sequence shown here is derived from an EMBL/GenBank/DDBJ whole genome shotgun (WGS) entry which is preliminary data.</text>
</comment>
<keyword evidence="3" id="KW-1185">Reference proteome</keyword>
<organism evidence="2 3">
    <name type="scientific">Dyella flava</name>
    <dbReference type="NCBI Taxonomy" id="1920170"/>
    <lineage>
        <taxon>Bacteria</taxon>
        <taxon>Pseudomonadati</taxon>
        <taxon>Pseudomonadota</taxon>
        <taxon>Gammaproteobacteria</taxon>
        <taxon>Lysobacterales</taxon>
        <taxon>Rhodanobacteraceae</taxon>
        <taxon>Dyella</taxon>
    </lineage>
</organism>
<evidence type="ECO:0000256" key="1">
    <source>
        <dbReference type="SAM" id="SignalP"/>
    </source>
</evidence>
<accession>A0ABS2K9Y6</accession>
<dbReference type="EMBL" id="JADIKE010000039">
    <property type="protein sequence ID" value="MBM7127585.1"/>
    <property type="molecule type" value="Genomic_DNA"/>
</dbReference>
<protein>
    <submittedName>
        <fullName evidence="2">Uncharacterized protein</fullName>
    </submittedName>
</protein>
<evidence type="ECO:0000313" key="3">
    <source>
        <dbReference type="Proteomes" id="UP001430149"/>
    </source>
</evidence>
<reference evidence="2" key="1">
    <citation type="submission" date="2020-10" db="EMBL/GenBank/DDBJ databases">
        <title>Phylogeny of dyella-like bacteria.</title>
        <authorList>
            <person name="Fu J."/>
        </authorList>
    </citation>
    <scope>NUCLEOTIDE SEQUENCE</scope>
    <source>
        <strain evidence="2">DHOC52</strain>
    </source>
</reference>
<evidence type="ECO:0000313" key="2">
    <source>
        <dbReference type="EMBL" id="MBM7127585.1"/>
    </source>
</evidence>